<dbReference type="PANTHER" id="PTHR43507">
    <property type="entry name" value="NADH-UBIQUINONE OXIDOREDUCTASE CHAIN 4"/>
    <property type="match status" value="1"/>
</dbReference>
<dbReference type="Pfam" id="PF00361">
    <property type="entry name" value="Proton_antipo_M"/>
    <property type="match status" value="1"/>
</dbReference>
<gene>
    <name evidence="20" type="primary">ND4</name>
</gene>
<dbReference type="PRINTS" id="PR01437">
    <property type="entry name" value="NUOXDRDTASE4"/>
</dbReference>
<dbReference type="InterPro" id="IPR001750">
    <property type="entry name" value="ND/Mrp_TM"/>
</dbReference>
<evidence type="ECO:0000256" key="14">
    <source>
        <dbReference type="ARBA" id="ARBA00023128"/>
    </source>
</evidence>
<comment type="function">
    <text evidence="1">Core subunit of the mitochondrial membrane respiratory chain NADH dehydrogenase (Complex I) that is believed to belong to the minimal assembly required for catalysis. Complex I functions in the transfer of electrons from NADH to the respiratory chain. The immediate electron acceptor for the enzyme is believed to be ubiquinone.</text>
</comment>
<keyword evidence="12 17" id="KW-0520">NAD</keyword>
<keyword evidence="10 17" id="KW-0249">Electron transport</keyword>
<keyword evidence="13 17" id="KW-0830">Ubiquinone</keyword>
<feature type="transmembrane region" description="Helical" evidence="17">
    <location>
        <begin position="205"/>
        <end position="225"/>
    </location>
</feature>
<dbReference type="GO" id="GO:0031966">
    <property type="term" value="C:mitochondrial membrane"/>
    <property type="evidence" value="ECO:0007669"/>
    <property type="project" value="UniProtKB-SubCell"/>
</dbReference>
<evidence type="ECO:0000256" key="6">
    <source>
        <dbReference type="ARBA" id="ARBA00022448"/>
    </source>
</evidence>
<reference evidence="20" key="1">
    <citation type="journal article" date="2008" name="Mol. Phylogenet. Evol.">
        <title>The complete mitochondrial genome of Symphylella sp. (Myriapoda: Symphyla): Extensive gene order rearrangement and evidence in favor of Progoneata.</title>
        <authorList>
            <person name="Gai Y."/>
            <person name="Song D."/>
            <person name="Sun H."/>
            <person name="Yang Q."/>
            <person name="Zhou K."/>
        </authorList>
    </citation>
    <scope>NUCLEOTIDE SEQUENCE</scope>
</reference>
<geneLocation type="mitochondrion" evidence="20"/>
<feature type="transmembrane region" description="Helical" evidence="17">
    <location>
        <begin position="265"/>
        <end position="288"/>
    </location>
</feature>
<comment type="function">
    <text evidence="17">Core subunit of the mitochondrial membrane respiratory chain NADH dehydrogenase (Complex I) which catalyzes electron transfer from NADH through the respiratory chain, using ubiquinone as an electron acceptor. Essential for the catalytic activity and assembly of complex I.</text>
</comment>
<dbReference type="PANTHER" id="PTHR43507:SF20">
    <property type="entry name" value="NADH-UBIQUINONE OXIDOREDUCTASE CHAIN 4"/>
    <property type="match status" value="1"/>
</dbReference>
<comment type="catalytic activity">
    <reaction evidence="16 17">
        <text>a ubiquinone + NADH + 5 H(+)(in) = a ubiquinol + NAD(+) + 4 H(+)(out)</text>
        <dbReference type="Rhea" id="RHEA:29091"/>
        <dbReference type="Rhea" id="RHEA-COMP:9565"/>
        <dbReference type="Rhea" id="RHEA-COMP:9566"/>
        <dbReference type="ChEBI" id="CHEBI:15378"/>
        <dbReference type="ChEBI" id="CHEBI:16389"/>
        <dbReference type="ChEBI" id="CHEBI:17976"/>
        <dbReference type="ChEBI" id="CHEBI:57540"/>
        <dbReference type="ChEBI" id="CHEBI:57945"/>
        <dbReference type="EC" id="7.1.1.2"/>
    </reaction>
</comment>
<dbReference type="InterPro" id="IPR003918">
    <property type="entry name" value="NADH_UbQ_OxRdtase"/>
</dbReference>
<dbReference type="EC" id="7.1.1.2" evidence="4 17"/>
<evidence type="ECO:0000256" key="8">
    <source>
        <dbReference type="ARBA" id="ARBA00022692"/>
    </source>
</evidence>
<feature type="transmembrane region" description="Helical" evidence="17">
    <location>
        <begin position="367"/>
        <end position="391"/>
    </location>
</feature>
<dbReference type="RefSeq" id="YP_002317253.1">
    <property type="nucleotide sequence ID" value="NC_011572.1"/>
</dbReference>
<feature type="transmembrane region" description="Helical" evidence="17">
    <location>
        <begin position="169"/>
        <end position="198"/>
    </location>
</feature>
<name>B7S770_9MYRI</name>
<dbReference type="GO" id="GO:0048039">
    <property type="term" value="F:ubiquinone binding"/>
    <property type="evidence" value="ECO:0007669"/>
    <property type="project" value="TreeGrafter"/>
</dbReference>
<evidence type="ECO:0000313" key="20">
    <source>
        <dbReference type="EMBL" id="ABQ01739.1"/>
    </source>
</evidence>
<keyword evidence="6 17" id="KW-0813">Transport</keyword>
<evidence type="ECO:0000256" key="11">
    <source>
        <dbReference type="ARBA" id="ARBA00022989"/>
    </source>
</evidence>
<evidence type="ECO:0000256" key="5">
    <source>
        <dbReference type="ARBA" id="ARBA00021006"/>
    </source>
</evidence>
<feature type="transmembrane region" description="Helical" evidence="17">
    <location>
        <begin position="83"/>
        <end position="101"/>
    </location>
</feature>
<dbReference type="GO" id="GO:0042773">
    <property type="term" value="P:ATP synthesis coupled electron transport"/>
    <property type="evidence" value="ECO:0007669"/>
    <property type="project" value="InterPro"/>
</dbReference>
<keyword evidence="9" id="KW-1278">Translocase</keyword>
<comment type="subcellular location">
    <subcellularLocation>
        <location evidence="2 17">Mitochondrion membrane</location>
        <topology evidence="2 17">Multi-pass membrane protein</topology>
    </subcellularLocation>
</comment>
<feature type="transmembrane region" description="Helical" evidence="17">
    <location>
        <begin position="237"/>
        <end position="258"/>
    </location>
</feature>
<feature type="transmembrane region" description="Helical" evidence="17">
    <location>
        <begin position="7"/>
        <end position="32"/>
    </location>
</feature>
<dbReference type="GeneID" id="7042970"/>
<comment type="similarity">
    <text evidence="3 17">Belongs to the complex I subunit 4 family.</text>
</comment>
<feature type="transmembrane region" description="Helical" evidence="17">
    <location>
        <begin position="403"/>
        <end position="428"/>
    </location>
</feature>
<dbReference type="GO" id="GO:0008137">
    <property type="term" value="F:NADH dehydrogenase (ubiquinone) activity"/>
    <property type="evidence" value="ECO:0007669"/>
    <property type="project" value="UniProtKB-UniRule"/>
</dbReference>
<evidence type="ECO:0000256" key="10">
    <source>
        <dbReference type="ARBA" id="ARBA00022982"/>
    </source>
</evidence>
<feature type="transmembrane region" description="Helical" evidence="17">
    <location>
        <begin position="52"/>
        <end position="71"/>
    </location>
</feature>
<dbReference type="EMBL" id="EF576853">
    <property type="protein sequence ID" value="ABQ01739.1"/>
    <property type="molecule type" value="Genomic_DNA"/>
</dbReference>
<dbReference type="GO" id="GO:0015990">
    <property type="term" value="P:electron transport coupled proton transport"/>
    <property type="evidence" value="ECO:0007669"/>
    <property type="project" value="TreeGrafter"/>
</dbReference>
<protein>
    <recommendedName>
        <fullName evidence="5 17">NADH-ubiquinone oxidoreductase chain 4</fullName>
        <ecNumber evidence="4 17">7.1.1.2</ecNumber>
    </recommendedName>
</protein>
<evidence type="ECO:0000256" key="2">
    <source>
        <dbReference type="ARBA" id="ARBA00004225"/>
    </source>
</evidence>
<evidence type="ECO:0000256" key="15">
    <source>
        <dbReference type="ARBA" id="ARBA00023136"/>
    </source>
</evidence>
<keyword evidence="14 17" id="KW-0496">Mitochondrion</keyword>
<dbReference type="Pfam" id="PF01059">
    <property type="entry name" value="Oxidored_q5_N"/>
    <property type="match status" value="1"/>
</dbReference>
<organism evidence="20">
    <name type="scientific">Symphylella sp. YG-2006</name>
    <dbReference type="NCBI Taxonomy" id="390856"/>
    <lineage>
        <taxon>Eukaryota</taxon>
        <taxon>Metazoa</taxon>
        <taxon>Ecdysozoa</taxon>
        <taxon>Arthropoda</taxon>
        <taxon>Myriapoda</taxon>
        <taxon>Symphyla</taxon>
        <taxon>Scolopendrellidae</taxon>
        <taxon>Symphylella</taxon>
    </lineage>
</organism>
<feature type="transmembrane region" description="Helical" evidence="17">
    <location>
        <begin position="321"/>
        <end position="347"/>
    </location>
</feature>
<keyword evidence="15 17" id="KW-0472">Membrane</keyword>
<sequence length="435" mass="48138">MALLGLIFMSIFGAGMFWVILGLVFSFIYTMVLMSDSGGFWSELGFGFGLDIIGWFLIILSIWVTLLMIMASSSYFVGLGGRNYFSIMVFLLVVLVVAFTVTDFLFFYFFFESSLIPILLMVLGWGYQPERIRAGFYLLFYTLTASMPLLVVLMWLGSLEGGLFMGHKLVSLISVFGFFCLVFAFMLKLPVFMFHLWLPKAHVEAPVAGSMILAGVLLKLGGYGFYRVLGVCINLDFVFILVSLGLLGGAFTGLVCLGQHDMKSLVAYSSVGHMGIVLAGVFSCIVYGVGGSYIMMIGHGVCSSGLFCLVNMFYERYSSRSMLVISGLLIFFPSFVLIWFLLCVVNMSCPPTINLLSEIMAFGGLLGWAYSSSFGLSILSFICAVYSLYLFSFSSHGYGGVKFVGWAISIREFVVGLLHIFPLFFFILKSDLFLI</sequence>
<feature type="domain" description="NADH:ubiquinone oxidoreductase chain 4 N-terminal" evidence="19">
    <location>
        <begin position="2"/>
        <end position="97"/>
    </location>
</feature>
<feature type="transmembrane region" description="Helical" evidence="17">
    <location>
        <begin position="294"/>
        <end position="314"/>
    </location>
</feature>
<evidence type="ECO:0000256" key="7">
    <source>
        <dbReference type="ARBA" id="ARBA00022660"/>
    </source>
</evidence>
<evidence type="ECO:0000256" key="17">
    <source>
        <dbReference type="RuleBase" id="RU003297"/>
    </source>
</evidence>
<evidence type="ECO:0000256" key="1">
    <source>
        <dbReference type="ARBA" id="ARBA00003257"/>
    </source>
</evidence>
<feature type="transmembrane region" description="Helical" evidence="17">
    <location>
        <begin position="107"/>
        <end position="127"/>
    </location>
</feature>
<evidence type="ECO:0000256" key="12">
    <source>
        <dbReference type="ARBA" id="ARBA00023027"/>
    </source>
</evidence>
<keyword evidence="11 17" id="KW-1133">Transmembrane helix</keyword>
<evidence type="ECO:0000256" key="3">
    <source>
        <dbReference type="ARBA" id="ARBA00009025"/>
    </source>
</evidence>
<dbReference type="AlphaFoldDB" id="B7S770"/>
<dbReference type="GO" id="GO:0003954">
    <property type="term" value="F:NADH dehydrogenase activity"/>
    <property type="evidence" value="ECO:0007669"/>
    <property type="project" value="TreeGrafter"/>
</dbReference>
<evidence type="ECO:0000256" key="9">
    <source>
        <dbReference type="ARBA" id="ARBA00022967"/>
    </source>
</evidence>
<dbReference type="InterPro" id="IPR000260">
    <property type="entry name" value="NADH4_N"/>
</dbReference>
<evidence type="ECO:0000256" key="16">
    <source>
        <dbReference type="ARBA" id="ARBA00049551"/>
    </source>
</evidence>
<dbReference type="CTD" id="4538"/>
<accession>B7S770</accession>
<feature type="domain" description="NADH:quinone oxidoreductase/Mrp antiporter transmembrane" evidence="18">
    <location>
        <begin position="103"/>
        <end position="374"/>
    </location>
</feature>
<proteinExistence type="inferred from homology"/>
<evidence type="ECO:0000256" key="4">
    <source>
        <dbReference type="ARBA" id="ARBA00012944"/>
    </source>
</evidence>
<evidence type="ECO:0000259" key="18">
    <source>
        <dbReference type="Pfam" id="PF00361"/>
    </source>
</evidence>
<evidence type="ECO:0000256" key="13">
    <source>
        <dbReference type="ARBA" id="ARBA00023075"/>
    </source>
</evidence>
<evidence type="ECO:0000259" key="19">
    <source>
        <dbReference type="Pfam" id="PF01059"/>
    </source>
</evidence>
<keyword evidence="8 17" id="KW-0812">Transmembrane</keyword>
<keyword evidence="7 17" id="KW-0679">Respiratory chain</keyword>
<feature type="transmembrane region" description="Helical" evidence="17">
    <location>
        <begin position="134"/>
        <end position="157"/>
    </location>
</feature>